<feature type="compositionally biased region" description="Gly residues" evidence="1">
    <location>
        <begin position="37"/>
        <end position="46"/>
    </location>
</feature>
<dbReference type="EMBL" id="MAXA01000114">
    <property type="protein sequence ID" value="OHV36796.1"/>
    <property type="molecule type" value="Genomic_DNA"/>
</dbReference>
<proteinExistence type="predicted"/>
<dbReference type="AlphaFoldDB" id="A0A1S1QT78"/>
<feature type="compositionally biased region" description="Basic and acidic residues" evidence="1">
    <location>
        <begin position="276"/>
        <end position="290"/>
    </location>
</feature>
<feature type="region of interest" description="Disordered" evidence="1">
    <location>
        <begin position="1"/>
        <end position="294"/>
    </location>
</feature>
<evidence type="ECO:0000313" key="3">
    <source>
        <dbReference type="EMBL" id="OHV36796.1"/>
    </source>
</evidence>
<sequence length="404" mass="40220">MPENPAGFGQPDADPDEIPTEPTSPPAAAAADQAAAGGSGSAGAPGSGRPVESPNAEAGAAGSGEGREDGTAPDAGSPQAAGSPDTAGSPEAAGPDTAGSPDRGATRADTASPSLTDSGADGAGAAGRRTPRERRSPAADEAAFLELIARFDQEPPPGERLWPAAEDVDEPRRPSVIIIRPAGRQPDGMPPDGRHLAGDDTDPGTERTEPASPLGRRTDGTAPVDLDGSSEDRPNAGLTGSDRTGTDRTGTDRTGAGNAGTGRQGGGRGEAGAADEADRAGNSRGRDNRSPLDGIAGLDAAVRAAFGTAGRDAPEYPGADDDDHYVPPPPPPVPKLRPVTRWALGSIALGVAILVVPTLIGLNHSRSQDVAGVLLILGGVGTLVARMGDRPPTDFDGPDDGAVV</sequence>
<feature type="compositionally biased region" description="Low complexity" evidence="1">
    <location>
        <begin position="26"/>
        <end position="36"/>
    </location>
</feature>
<dbReference type="RefSeq" id="WP_071061902.1">
    <property type="nucleotide sequence ID" value="NZ_MAXA01000114.1"/>
</dbReference>
<gene>
    <name evidence="3" type="ORF">BBK14_14590</name>
</gene>
<organism evidence="3 4">
    <name type="scientific">Parafrankia soli</name>
    <dbReference type="NCBI Taxonomy" id="2599596"/>
    <lineage>
        <taxon>Bacteria</taxon>
        <taxon>Bacillati</taxon>
        <taxon>Actinomycetota</taxon>
        <taxon>Actinomycetes</taxon>
        <taxon>Frankiales</taxon>
        <taxon>Frankiaceae</taxon>
        <taxon>Parafrankia</taxon>
    </lineage>
</organism>
<reference evidence="4" key="1">
    <citation type="submission" date="2016-07" db="EMBL/GenBank/DDBJ databases">
        <title>Frankia sp. NRRL B-16219 Genome sequencing.</title>
        <authorList>
            <person name="Ghodhbane-Gtari F."/>
            <person name="Swanson E."/>
            <person name="Gueddou A."/>
            <person name="Louati M."/>
            <person name="Nouioui I."/>
            <person name="Hezbri K."/>
            <person name="Abebe-Akele F."/>
            <person name="Simpson S."/>
            <person name="Morris K."/>
            <person name="Thomas K."/>
            <person name="Gtari M."/>
            <person name="Tisa L.S."/>
        </authorList>
    </citation>
    <scope>NUCLEOTIDE SEQUENCE [LARGE SCALE GENOMIC DNA]</scope>
    <source>
        <strain evidence="4">NRRL B-16219</strain>
    </source>
</reference>
<keyword evidence="2" id="KW-1133">Transmembrane helix</keyword>
<accession>A0A1S1QT78</accession>
<feature type="transmembrane region" description="Helical" evidence="2">
    <location>
        <begin position="370"/>
        <end position="388"/>
    </location>
</feature>
<evidence type="ECO:0008006" key="5">
    <source>
        <dbReference type="Google" id="ProtNLM"/>
    </source>
</evidence>
<keyword evidence="4" id="KW-1185">Reference proteome</keyword>
<dbReference type="OrthoDB" id="3218511at2"/>
<feature type="compositionally biased region" description="Basic and acidic residues" evidence="1">
    <location>
        <begin position="192"/>
        <end position="209"/>
    </location>
</feature>
<feature type="region of interest" description="Disordered" evidence="1">
    <location>
        <begin position="309"/>
        <end position="331"/>
    </location>
</feature>
<keyword evidence="2" id="KW-0472">Membrane</keyword>
<evidence type="ECO:0000313" key="4">
    <source>
        <dbReference type="Proteomes" id="UP000179769"/>
    </source>
</evidence>
<feature type="compositionally biased region" description="Gly residues" evidence="1">
    <location>
        <begin position="257"/>
        <end position="270"/>
    </location>
</feature>
<dbReference type="Proteomes" id="UP000179769">
    <property type="component" value="Unassembled WGS sequence"/>
</dbReference>
<evidence type="ECO:0000256" key="1">
    <source>
        <dbReference type="SAM" id="MobiDB-lite"/>
    </source>
</evidence>
<evidence type="ECO:0000256" key="2">
    <source>
        <dbReference type="SAM" id="Phobius"/>
    </source>
</evidence>
<name>A0A1S1QT78_9ACTN</name>
<keyword evidence="2" id="KW-0812">Transmembrane</keyword>
<protein>
    <recommendedName>
        <fullName evidence="5">DUF308 domain-containing protein</fullName>
    </recommendedName>
</protein>
<feature type="transmembrane region" description="Helical" evidence="2">
    <location>
        <begin position="342"/>
        <end position="363"/>
    </location>
</feature>
<comment type="caution">
    <text evidence="3">The sequence shown here is derived from an EMBL/GenBank/DDBJ whole genome shotgun (WGS) entry which is preliminary data.</text>
</comment>